<dbReference type="Proteomes" id="UP000184330">
    <property type="component" value="Unassembled WGS sequence"/>
</dbReference>
<evidence type="ECO:0000313" key="7">
    <source>
        <dbReference type="EMBL" id="CZR50310.1"/>
    </source>
</evidence>
<evidence type="ECO:0000256" key="4">
    <source>
        <dbReference type="ARBA" id="ARBA00023136"/>
    </source>
</evidence>
<keyword evidence="8" id="KW-1185">Reference proteome</keyword>
<organism evidence="7 8">
    <name type="scientific">Phialocephala subalpina</name>
    <dbReference type="NCBI Taxonomy" id="576137"/>
    <lineage>
        <taxon>Eukaryota</taxon>
        <taxon>Fungi</taxon>
        <taxon>Dikarya</taxon>
        <taxon>Ascomycota</taxon>
        <taxon>Pezizomycotina</taxon>
        <taxon>Leotiomycetes</taxon>
        <taxon>Helotiales</taxon>
        <taxon>Mollisiaceae</taxon>
        <taxon>Phialocephala</taxon>
        <taxon>Phialocephala fortinii species complex</taxon>
    </lineage>
</organism>
<keyword evidence="2 5" id="KW-0812">Transmembrane</keyword>
<proteinExistence type="predicted"/>
<dbReference type="AlphaFoldDB" id="A0A1L7WBZ6"/>
<evidence type="ECO:0000256" key="5">
    <source>
        <dbReference type="SAM" id="Phobius"/>
    </source>
</evidence>
<sequence length="214" mass="24308">MSYPSEQLEDVESQQEWVRRALISSMPFWLTVIRIAQLLLAFTVLVLTGYVVSVFGGDYFHTFGISFLAFVWTIVFMLYIFVTPERAPKLYYYRVHIILEIIATAFWITSVSLLAWECQTWDAAEDVLYDSLTEAEAALVNSLPNQWSGIAALRVALAFASLETVLFATTMFISDCFFNQQPNETRLGVRDVKVITVKSLAEEAQDVDARTMVT</sequence>
<dbReference type="PANTHER" id="PTHR37451:SF1">
    <property type="entry name" value="MARVEL DOMAIN-CONTAINING PROTEIN"/>
    <property type="match status" value="1"/>
</dbReference>
<accession>A0A1L7WBZ6</accession>
<protein>
    <recommendedName>
        <fullName evidence="6">MARVEL domain-containing protein</fullName>
    </recommendedName>
</protein>
<feature type="transmembrane region" description="Helical" evidence="5">
    <location>
        <begin position="28"/>
        <end position="53"/>
    </location>
</feature>
<reference evidence="7 8" key="1">
    <citation type="submission" date="2016-03" db="EMBL/GenBank/DDBJ databases">
        <authorList>
            <person name="Ploux O."/>
        </authorList>
    </citation>
    <scope>NUCLEOTIDE SEQUENCE [LARGE SCALE GENOMIC DNA]</scope>
    <source>
        <strain evidence="7 8">UAMH 11012</strain>
    </source>
</reference>
<keyword evidence="3 5" id="KW-1133">Transmembrane helix</keyword>
<dbReference type="InterPro" id="IPR008253">
    <property type="entry name" value="Marvel"/>
</dbReference>
<name>A0A1L7WBZ6_9HELO</name>
<evidence type="ECO:0000256" key="2">
    <source>
        <dbReference type="ARBA" id="ARBA00022692"/>
    </source>
</evidence>
<feature type="domain" description="MARVEL" evidence="6">
    <location>
        <begin position="30"/>
        <end position="172"/>
    </location>
</feature>
<gene>
    <name evidence="7" type="ORF">PAC_00182</name>
</gene>
<evidence type="ECO:0000256" key="3">
    <source>
        <dbReference type="ARBA" id="ARBA00022989"/>
    </source>
</evidence>
<evidence type="ECO:0000259" key="6">
    <source>
        <dbReference type="Pfam" id="PF01284"/>
    </source>
</evidence>
<feature type="transmembrane region" description="Helical" evidence="5">
    <location>
        <begin position="59"/>
        <end position="81"/>
    </location>
</feature>
<evidence type="ECO:0000313" key="8">
    <source>
        <dbReference type="Proteomes" id="UP000184330"/>
    </source>
</evidence>
<keyword evidence="4 5" id="KW-0472">Membrane</keyword>
<dbReference type="Pfam" id="PF01284">
    <property type="entry name" value="MARVEL"/>
    <property type="match status" value="1"/>
</dbReference>
<evidence type="ECO:0000256" key="1">
    <source>
        <dbReference type="ARBA" id="ARBA00004141"/>
    </source>
</evidence>
<dbReference type="EMBL" id="FJOG01000001">
    <property type="protein sequence ID" value="CZR50310.1"/>
    <property type="molecule type" value="Genomic_DNA"/>
</dbReference>
<feature type="transmembrane region" description="Helical" evidence="5">
    <location>
        <begin position="93"/>
        <end position="116"/>
    </location>
</feature>
<dbReference type="GO" id="GO:0016020">
    <property type="term" value="C:membrane"/>
    <property type="evidence" value="ECO:0007669"/>
    <property type="project" value="UniProtKB-SubCell"/>
</dbReference>
<dbReference type="PANTHER" id="PTHR37451">
    <property type="entry name" value="MARVEL DOMAIN"/>
    <property type="match status" value="1"/>
</dbReference>
<comment type="subcellular location">
    <subcellularLocation>
        <location evidence="1">Membrane</location>
        <topology evidence="1">Multi-pass membrane protein</topology>
    </subcellularLocation>
</comment>
<dbReference type="OrthoDB" id="5325022at2759"/>